<protein>
    <submittedName>
        <fullName evidence="10">Uncharacterized protein</fullName>
    </submittedName>
</protein>
<organism evidence="10 11">
    <name type="scientific">Porites lobata</name>
    <dbReference type="NCBI Taxonomy" id="104759"/>
    <lineage>
        <taxon>Eukaryota</taxon>
        <taxon>Metazoa</taxon>
        <taxon>Cnidaria</taxon>
        <taxon>Anthozoa</taxon>
        <taxon>Hexacorallia</taxon>
        <taxon>Scleractinia</taxon>
        <taxon>Fungiina</taxon>
        <taxon>Poritidae</taxon>
        <taxon>Porites</taxon>
    </lineage>
</organism>
<evidence type="ECO:0000256" key="6">
    <source>
        <dbReference type="ARBA" id="ARBA00022989"/>
    </source>
</evidence>
<dbReference type="EMBL" id="CALNXK010000189">
    <property type="protein sequence ID" value="CAH3174233.1"/>
    <property type="molecule type" value="Genomic_DNA"/>
</dbReference>
<keyword evidence="4 9" id="KW-0812">Transmembrane</keyword>
<evidence type="ECO:0000256" key="8">
    <source>
        <dbReference type="ARBA" id="ARBA00023136"/>
    </source>
</evidence>
<evidence type="ECO:0000256" key="1">
    <source>
        <dbReference type="ARBA" id="ARBA00004323"/>
    </source>
</evidence>
<sequence length="307" mass="34786">MDKVTGIFLRKEVKELREKGASWGLSKEQIDEAILRALGERPSQSPPKDDSKTKTKNRSYLCCCLQVAGFILLLPVVLYMTVSLLSSANPSIGLYIGQATADLQYPLQRVIRFMSLPVHRIYDLSKLSSWECMVNNPLYTPDKPDCELCKSVKKIAARSSANLTKATFKRRYYDTGYPVLVRNMPAYGDTEHSFEKFMTFFKENQADLEHDACEFYTNGALNESVKSLTEFLAEWNHYQAAGKTISWLICYGKGLRMLRTMFPRPYCIHSEGALDKSIYLLQPGEPLEEGVTDKEIISEAVSTLLTL</sequence>
<keyword evidence="6 9" id="KW-1133">Transmembrane helix</keyword>
<dbReference type="PANTHER" id="PTHR35259:SF1">
    <property type="entry name" value="BOMBESIN RECEPTOR-ACTIVATED PROTEIN C6ORF89"/>
    <property type="match status" value="1"/>
</dbReference>
<dbReference type="Proteomes" id="UP001159405">
    <property type="component" value="Unassembled WGS sequence"/>
</dbReference>
<dbReference type="InterPro" id="IPR038757">
    <property type="entry name" value="BRAP"/>
</dbReference>
<evidence type="ECO:0000256" key="2">
    <source>
        <dbReference type="ARBA" id="ARBA00004496"/>
    </source>
</evidence>
<keyword evidence="8 9" id="KW-0472">Membrane</keyword>
<evidence type="ECO:0000256" key="3">
    <source>
        <dbReference type="ARBA" id="ARBA00022490"/>
    </source>
</evidence>
<evidence type="ECO:0000256" key="4">
    <source>
        <dbReference type="ARBA" id="ARBA00022692"/>
    </source>
</evidence>
<dbReference type="PANTHER" id="PTHR35259">
    <property type="entry name" value="BOMBESIN RECEPTOR-ACTIVATED PROTEIN C6ORF89"/>
    <property type="match status" value="1"/>
</dbReference>
<proteinExistence type="predicted"/>
<keyword evidence="11" id="KW-1185">Reference proteome</keyword>
<evidence type="ECO:0000313" key="11">
    <source>
        <dbReference type="Proteomes" id="UP001159405"/>
    </source>
</evidence>
<name>A0ABN8R4H1_9CNID</name>
<keyword evidence="5" id="KW-0735">Signal-anchor</keyword>
<evidence type="ECO:0000256" key="5">
    <source>
        <dbReference type="ARBA" id="ARBA00022968"/>
    </source>
</evidence>
<keyword evidence="7" id="KW-0333">Golgi apparatus</keyword>
<comment type="subcellular location">
    <subcellularLocation>
        <location evidence="2">Cytoplasm</location>
    </subcellularLocation>
    <subcellularLocation>
        <location evidence="1">Golgi apparatus membrane</location>
        <topology evidence="1">Single-pass type II membrane protein</topology>
    </subcellularLocation>
</comment>
<accession>A0ABN8R4H1</accession>
<reference evidence="10 11" key="1">
    <citation type="submission" date="2022-05" db="EMBL/GenBank/DDBJ databases">
        <authorList>
            <consortium name="Genoscope - CEA"/>
            <person name="William W."/>
        </authorList>
    </citation>
    <scope>NUCLEOTIDE SEQUENCE [LARGE SCALE GENOMIC DNA]</scope>
</reference>
<keyword evidence="3" id="KW-0963">Cytoplasm</keyword>
<gene>
    <name evidence="10" type="ORF">PLOB_00014704</name>
</gene>
<comment type="caution">
    <text evidence="10">The sequence shown here is derived from an EMBL/GenBank/DDBJ whole genome shotgun (WGS) entry which is preliminary data.</text>
</comment>
<evidence type="ECO:0000256" key="9">
    <source>
        <dbReference type="SAM" id="Phobius"/>
    </source>
</evidence>
<evidence type="ECO:0000313" key="10">
    <source>
        <dbReference type="EMBL" id="CAH3174233.1"/>
    </source>
</evidence>
<evidence type="ECO:0000256" key="7">
    <source>
        <dbReference type="ARBA" id="ARBA00023034"/>
    </source>
</evidence>
<feature type="transmembrane region" description="Helical" evidence="9">
    <location>
        <begin position="60"/>
        <end position="82"/>
    </location>
</feature>